<comment type="caution">
    <text evidence="1">The sequence shown here is derived from an EMBL/GenBank/DDBJ whole genome shotgun (WGS) entry which is preliminary data.</text>
</comment>
<sequence>MPFKALQTLTKERVSFIMSYKYNGSLIQIAHPVQSISVNKQRVIFSDTQGLKNAIFQKASDARQFVKWLKAN</sequence>
<reference evidence="1 2" key="1">
    <citation type="submission" date="2018-09" db="EMBL/GenBank/DDBJ databases">
        <title>Identification of marine bacteria producing industrial enzymes.</title>
        <authorList>
            <person name="Cheng T.H."/>
            <person name="Saidin J."/>
            <person name="Muhd D.D."/>
            <person name="Isa M.N.M."/>
            <person name="Bakar M.F.A."/>
            <person name="Ismail N."/>
        </authorList>
    </citation>
    <scope>NUCLEOTIDE SEQUENCE [LARGE SCALE GENOMIC DNA]</scope>
    <source>
        <strain evidence="1 2">MNAD 1.6</strain>
    </source>
</reference>
<evidence type="ECO:0000313" key="2">
    <source>
        <dbReference type="Proteomes" id="UP000265938"/>
    </source>
</evidence>
<dbReference type="AlphaFoldDB" id="A0A3A3EQA4"/>
<name>A0A3A3EQA4_9GAMM</name>
<protein>
    <submittedName>
        <fullName evidence="1">Uncharacterized protein</fullName>
    </submittedName>
</protein>
<accession>A0A3A3EQA4</accession>
<evidence type="ECO:0000313" key="1">
    <source>
        <dbReference type="EMBL" id="RJF36544.1"/>
    </source>
</evidence>
<dbReference type="Proteomes" id="UP000265938">
    <property type="component" value="Unassembled WGS sequence"/>
</dbReference>
<dbReference type="EMBL" id="QYSE01000001">
    <property type="protein sequence ID" value="RJF36544.1"/>
    <property type="molecule type" value="Genomic_DNA"/>
</dbReference>
<organism evidence="1 2">
    <name type="scientific">Pseudoalteromonas gelatinilytica</name>
    <dbReference type="NCBI Taxonomy" id="1703256"/>
    <lineage>
        <taxon>Bacteria</taxon>
        <taxon>Pseudomonadati</taxon>
        <taxon>Pseudomonadota</taxon>
        <taxon>Gammaproteobacteria</taxon>
        <taxon>Alteromonadales</taxon>
        <taxon>Pseudoalteromonadaceae</taxon>
        <taxon>Pseudoalteromonas</taxon>
    </lineage>
</organism>
<gene>
    <name evidence="1" type="ORF">D4741_00235</name>
</gene>
<proteinExistence type="predicted"/>